<dbReference type="InterPro" id="IPR018715">
    <property type="entry name" value="DUF2239"/>
</dbReference>
<dbReference type="EMBL" id="RFLX01000002">
    <property type="protein sequence ID" value="RMI26318.1"/>
    <property type="molecule type" value="Genomic_DNA"/>
</dbReference>
<name>A0A3A9JT71_9PROT</name>
<proteinExistence type="predicted"/>
<evidence type="ECO:0000313" key="3">
    <source>
        <dbReference type="Proteomes" id="UP000274097"/>
    </source>
</evidence>
<dbReference type="Proteomes" id="UP000278036">
    <property type="component" value="Unassembled WGS sequence"/>
</dbReference>
<accession>A0A3A9JT71</accession>
<evidence type="ECO:0000313" key="1">
    <source>
        <dbReference type="EMBL" id="RKK02179.1"/>
    </source>
</evidence>
<dbReference type="AlphaFoldDB" id="A0A3A9JT71"/>
<dbReference type="EMBL" id="RAQU01000177">
    <property type="protein sequence ID" value="RKK02179.1"/>
    <property type="molecule type" value="Genomic_DNA"/>
</dbReference>
<evidence type="ECO:0000313" key="2">
    <source>
        <dbReference type="EMBL" id="RMI26318.1"/>
    </source>
</evidence>
<dbReference type="Proteomes" id="UP000274097">
    <property type="component" value="Unassembled WGS sequence"/>
</dbReference>
<evidence type="ECO:0000313" key="4">
    <source>
        <dbReference type="Proteomes" id="UP000278036"/>
    </source>
</evidence>
<dbReference type="InParanoid" id="A0A3A9JT71"/>
<dbReference type="OrthoDB" id="282960at2"/>
<gene>
    <name evidence="1" type="ORF">D6Z83_21180</name>
    <name evidence="2" type="ORF">EBE87_03255</name>
</gene>
<dbReference type="RefSeq" id="WP_120640208.1">
    <property type="nucleotide sequence ID" value="NZ_RAQU01000177.1"/>
</dbReference>
<reference evidence="1 4" key="1">
    <citation type="submission" date="2018-09" db="EMBL/GenBank/DDBJ databases">
        <title>Roseomonas sp. nov., isolated from feces of Tibetan antelopes in the Qinghai-Tibet plateau, China.</title>
        <authorList>
            <person name="Tian Z."/>
        </authorList>
    </citation>
    <scope>NUCLEOTIDE SEQUENCE [LARGE SCALE GENOMIC DNA]</scope>
    <source>
        <strain evidence="2 3">Z23</strain>
        <strain evidence="1 4">Z24</strain>
    </source>
</reference>
<dbReference type="Pfam" id="PF09998">
    <property type="entry name" value="DUF2239"/>
    <property type="match status" value="1"/>
</dbReference>
<sequence>MPDWLPPHYSAFEGTRLLAKGELPEVAMRAKEALDGGAEAPVLIFDDRTSRLVELDLRGQPEEVLRRLEPPPRRPGRPKLGVVAREVTLLPRHWEWLSQQPGGASVALRKLVEEARRTYSDTDYKRMAQEACYRFMHTMAGDRPGFEEAVRALYAGDRVRFERLTEVWPEDIGRHARQLAEGALNPAGSEEAVAAGD</sequence>
<keyword evidence="3" id="KW-1185">Reference proteome</keyword>
<comment type="caution">
    <text evidence="1">The sequence shown here is derived from an EMBL/GenBank/DDBJ whole genome shotgun (WGS) entry which is preliminary data.</text>
</comment>
<organism evidence="1 4">
    <name type="scientific">Teichococcus wenyumeiae</name>
    <dbReference type="NCBI Taxonomy" id="2478470"/>
    <lineage>
        <taxon>Bacteria</taxon>
        <taxon>Pseudomonadati</taxon>
        <taxon>Pseudomonadota</taxon>
        <taxon>Alphaproteobacteria</taxon>
        <taxon>Acetobacterales</taxon>
        <taxon>Roseomonadaceae</taxon>
        <taxon>Roseomonas</taxon>
    </lineage>
</organism>
<protein>
    <submittedName>
        <fullName evidence="1">DUF2239 family protein</fullName>
    </submittedName>
</protein>